<dbReference type="GO" id="GO:0046872">
    <property type="term" value="F:metal ion binding"/>
    <property type="evidence" value="ECO:0007669"/>
    <property type="project" value="UniProtKB-KW"/>
</dbReference>
<dbReference type="CDD" id="cd19501">
    <property type="entry name" value="RecA-like_FtsH"/>
    <property type="match status" value="1"/>
</dbReference>
<reference evidence="19" key="1">
    <citation type="submission" date="2020-02" db="EMBL/GenBank/DDBJ databases">
        <authorList>
            <person name="Meier V. D."/>
        </authorList>
    </citation>
    <scope>NUCLEOTIDE SEQUENCE</scope>
    <source>
        <strain evidence="19">AVDCRST_MAG10</strain>
    </source>
</reference>
<dbReference type="Gene3D" id="1.10.8.60">
    <property type="match status" value="1"/>
</dbReference>
<dbReference type="InterPro" id="IPR037219">
    <property type="entry name" value="Peptidase_M41-like"/>
</dbReference>
<dbReference type="SUPFAM" id="SSF140990">
    <property type="entry name" value="FtsH protease domain-like"/>
    <property type="match status" value="1"/>
</dbReference>
<accession>A0A6J4H141</accession>
<dbReference type="FunFam" id="1.10.8.60:FF:000001">
    <property type="entry name" value="ATP-dependent zinc metalloprotease FtsH"/>
    <property type="match status" value="1"/>
</dbReference>
<protein>
    <submittedName>
        <fullName evidence="19">Cell division protein FtsH</fullName>
    </submittedName>
</protein>
<dbReference type="GO" id="GO:0004176">
    <property type="term" value="F:ATP-dependent peptidase activity"/>
    <property type="evidence" value="ECO:0007669"/>
    <property type="project" value="InterPro"/>
</dbReference>
<evidence type="ECO:0000313" key="19">
    <source>
        <dbReference type="EMBL" id="CAA9212180.1"/>
    </source>
</evidence>
<evidence type="ECO:0000256" key="5">
    <source>
        <dbReference type="ARBA" id="ARBA00022692"/>
    </source>
</evidence>
<evidence type="ECO:0000256" key="7">
    <source>
        <dbReference type="ARBA" id="ARBA00022741"/>
    </source>
</evidence>
<dbReference type="InterPro" id="IPR000642">
    <property type="entry name" value="Peptidase_M41"/>
</dbReference>
<evidence type="ECO:0000256" key="8">
    <source>
        <dbReference type="ARBA" id="ARBA00022801"/>
    </source>
</evidence>
<dbReference type="InterPro" id="IPR003593">
    <property type="entry name" value="AAA+_ATPase"/>
</dbReference>
<feature type="region of interest" description="Disordered" evidence="16">
    <location>
        <begin position="34"/>
        <end position="53"/>
    </location>
</feature>
<dbReference type="GO" id="GO:0016887">
    <property type="term" value="F:ATP hydrolysis activity"/>
    <property type="evidence" value="ECO:0007669"/>
    <property type="project" value="InterPro"/>
</dbReference>
<feature type="transmembrane region" description="Helical" evidence="17">
    <location>
        <begin position="12"/>
        <end position="29"/>
    </location>
</feature>
<evidence type="ECO:0000259" key="18">
    <source>
        <dbReference type="SMART" id="SM00382"/>
    </source>
</evidence>
<dbReference type="GO" id="GO:0051301">
    <property type="term" value="P:cell division"/>
    <property type="evidence" value="ECO:0007669"/>
    <property type="project" value="UniProtKB-KW"/>
</dbReference>
<dbReference type="GO" id="GO:0006508">
    <property type="term" value="P:proteolysis"/>
    <property type="evidence" value="ECO:0007669"/>
    <property type="project" value="UniProtKB-KW"/>
</dbReference>
<dbReference type="EMBL" id="CADCTB010000012">
    <property type="protein sequence ID" value="CAA9212180.1"/>
    <property type="molecule type" value="Genomic_DNA"/>
</dbReference>
<dbReference type="GO" id="GO:0005524">
    <property type="term" value="F:ATP binding"/>
    <property type="evidence" value="ECO:0007669"/>
    <property type="project" value="UniProtKB-KW"/>
</dbReference>
<dbReference type="Pfam" id="PF17862">
    <property type="entry name" value="AAA_lid_3"/>
    <property type="match status" value="1"/>
</dbReference>
<dbReference type="Gene3D" id="1.20.58.760">
    <property type="entry name" value="Peptidase M41"/>
    <property type="match status" value="1"/>
</dbReference>
<dbReference type="GO" id="GO:0004222">
    <property type="term" value="F:metalloendopeptidase activity"/>
    <property type="evidence" value="ECO:0007669"/>
    <property type="project" value="InterPro"/>
</dbReference>
<keyword evidence="6" id="KW-0479">Metal-binding</keyword>
<evidence type="ECO:0000256" key="1">
    <source>
        <dbReference type="ARBA" id="ARBA00001947"/>
    </source>
</evidence>
<keyword evidence="14 17" id="KW-0472">Membrane</keyword>
<dbReference type="InterPro" id="IPR003960">
    <property type="entry name" value="ATPase_AAA_CS"/>
</dbReference>
<keyword evidence="5 17" id="KW-0812">Transmembrane</keyword>
<dbReference type="Gene3D" id="3.40.50.300">
    <property type="entry name" value="P-loop containing nucleotide triphosphate hydrolases"/>
    <property type="match status" value="1"/>
</dbReference>
<evidence type="ECO:0000256" key="9">
    <source>
        <dbReference type="ARBA" id="ARBA00022833"/>
    </source>
</evidence>
<dbReference type="InterPro" id="IPR027417">
    <property type="entry name" value="P-loop_NTPase"/>
</dbReference>
<comment type="similarity">
    <text evidence="3">In the C-terminal section; belongs to the peptidase M41 family.</text>
</comment>
<comment type="similarity">
    <text evidence="15">Belongs to the AAA ATPase family.</text>
</comment>
<keyword evidence="19" id="KW-0131">Cell cycle</keyword>
<keyword evidence="4" id="KW-0645">Protease</keyword>
<evidence type="ECO:0000256" key="17">
    <source>
        <dbReference type="SAM" id="Phobius"/>
    </source>
</evidence>
<dbReference type="InterPro" id="IPR003959">
    <property type="entry name" value="ATPase_AAA_core"/>
</dbReference>
<keyword evidence="13" id="KW-0482">Metalloprotease</keyword>
<evidence type="ECO:0000256" key="11">
    <source>
        <dbReference type="ARBA" id="ARBA00022946"/>
    </source>
</evidence>
<dbReference type="GO" id="GO:0030163">
    <property type="term" value="P:protein catabolic process"/>
    <property type="evidence" value="ECO:0007669"/>
    <property type="project" value="TreeGrafter"/>
</dbReference>
<feature type="domain" description="AAA+ ATPase" evidence="18">
    <location>
        <begin position="111"/>
        <end position="249"/>
    </location>
</feature>
<comment type="cofactor">
    <cofactor evidence="1">
        <name>Zn(2+)</name>
        <dbReference type="ChEBI" id="CHEBI:29105"/>
    </cofactor>
</comment>
<dbReference type="PROSITE" id="PS00674">
    <property type="entry name" value="AAA"/>
    <property type="match status" value="1"/>
</dbReference>
<keyword evidence="19" id="KW-0132">Cell division</keyword>
<evidence type="ECO:0000256" key="14">
    <source>
        <dbReference type="ARBA" id="ARBA00023136"/>
    </source>
</evidence>
<evidence type="ECO:0000256" key="16">
    <source>
        <dbReference type="SAM" id="MobiDB-lite"/>
    </source>
</evidence>
<proteinExistence type="inferred from homology"/>
<sequence length="515" mass="55727">MRLSILTRPEVIAFTILIIGTAIVTLRMTRPGGRFSGRSKDGRGGRAVATAGGGGETAFKVEQVNRNDPKARMESVTFADVAGLEEAISELREVVEYLRDPHRFERLGAHMPKGVLLYGLPGCGKTLLARALAGETGVPFYFVSATSFVEKFVGLGAARVRQLFEAAKASAPCIIFIDELDAIGRHRSADTAGEREFDHTLNQLLVELDGFMGSSGVMIIGATNRPELIDSALLRPGRFDRRIQVDRPDRSGREKILRLHADTRPVSRRVDWGEVAAHTAGLTAAELANIVNEGCLLAARRHRDRVAPEDIDEAVSRVLAGTRSARLMSDEEKELVGVHEAGHALLSVLLRGVQPPSRISIVNRGAAFGRSPWSTTDDREVLTKRELMAQLIVLMGGRAAEMQVFGQPSTRAEDDLEHAAGLARRMVERLAMTGRFELAGRKDEGARGNDEGEGGKEVRELLEKAEQAARTILGDNSADLRMVAETLVLKETLTAAELQDMVRGGGGGGAVEMSS</sequence>
<keyword evidence="10 15" id="KW-0067">ATP-binding</keyword>
<comment type="subcellular location">
    <subcellularLocation>
        <location evidence="2">Membrane</location>
        <topology evidence="2">Multi-pass membrane protein</topology>
    </subcellularLocation>
</comment>
<dbReference type="SUPFAM" id="SSF52540">
    <property type="entry name" value="P-loop containing nucleoside triphosphate hydrolases"/>
    <property type="match status" value="1"/>
</dbReference>
<evidence type="ECO:0000256" key="13">
    <source>
        <dbReference type="ARBA" id="ARBA00023049"/>
    </source>
</evidence>
<dbReference type="FunFam" id="3.40.50.300:FF:000277">
    <property type="entry name" value="ATP-dependent zinc metalloprotease FtsH"/>
    <property type="match status" value="1"/>
</dbReference>
<keyword evidence="11" id="KW-0809">Transit peptide</keyword>
<evidence type="ECO:0000256" key="2">
    <source>
        <dbReference type="ARBA" id="ARBA00004141"/>
    </source>
</evidence>
<dbReference type="SMART" id="SM00382">
    <property type="entry name" value="AAA"/>
    <property type="match status" value="1"/>
</dbReference>
<dbReference type="InterPro" id="IPR041569">
    <property type="entry name" value="AAA_lid_3"/>
</dbReference>
<evidence type="ECO:0000256" key="10">
    <source>
        <dbReference type="ARBA" id="ARBA00022840"/>
    </source>
</evidence>
<gene>
    <name evidence="19" type="ORF">AVDCRST_MAG10-185</name>
</gene>
<dbReference type="PANTHER" id="PTHR23076">
    <property type="entry name" value="METALLOPROTEASE M41 FTSH"/>
    <property type="match status" value="1"/>
</dbReference>
<keyword evidence="9" id="KW-0862">Zinc</keyword>
<dbReference type="Pfam" id="PF00004">
    <property type="entry name" value="AAA"/>
    <property type="match status" value="1"/>
</dbReference>
<evidence type="ECO:0000256" key="4">
    <source>
        <dbReference type="ARBA" id="ARBA00022670"/>
    </source>
</evidence>
<evidence type="ECO:0000256" key="12">
    <source>
        <dbReference type="ARBA" id="ARBA00022989"/>
    </source>
</evidence>
<organism evidence="19">
    <name type="scientific">uncultured Acidimicrobiales bacterium</name>
    <dbReference type="NCBI Taxonomy" id="310071"/>
    <lineage>
        <taxon>Bacteria</taxon>
        <taxon>Bacillati</taxon>
        <taxon>Actinomycetota</taxon>
        <taxon>Acidimicrobiia</taxon>
        <taxon>Acidimicrobiales</taxon>
        <taxon>environmental samples</taxon>
    </lineage>
</organism>
<keyword evidence="7 15" id="KW-0547">Nucleotide-binding</keyword>
<name>A0A6J4H141_9ACTN</name>
<keyword evidence="12 17" id="KW-1133">Transmembrane helix</keyword>
<dbReference type="GO" id="GO:0005886">
    <property type="term" value="C:plasma membrane"/>
    <property type="evidence" value="ECO:0007669"/>
    <property type="project" value="TreeGrafter"/>
</dbReference>
<evidence type="ECO:0000256" key="15">
    <source>
        <dbReference type="RuleBase" id="RU003651"/>
    </source>
</evidence>
<evidence type="ECO:0000256" key="3">
    <source>
        <dbReference type="ARBA" id="ARBA00010044"/>
    </source>
</evidence>
<keyword evidence="8" id="KW-0378">Hydrolase</keyword>
<evidence type="ECO:0000256" key="6">
    <source>
        <dbReference type="ARBA" id="ARBA00022723"/>
    </source>
</evidence>
<dbReference type="Pfam" id="PF01434">
    <property type="entry name" value="Peptidase_M41"/>
    <property type="match status" value="1"/>
</dbReference>
<dbReference type="AlphaFoldDB" id="A0A6J4H141"/>
<dbReference type="PANTHER" id="PTHR23076:SF97">
    <property type="entry name" value="ATP-DEPENDENT ZINC METALLOPROTEASE YME1L1"/>
    <property type="match status" value="1"/>
</dbReference>